<accession>A0A1K1TIH4</accession>
<evidence type="ECO:0000313" key="4">
    <source>
        <dbReference type="Proteomes" id="UP000182350"/>
    </source>
</evidence>
<name>A0A1K1TIH4_9GAMM</name>
<dbReference type="GO" id="GO:0055085">
    <property type="term" value="P:transmembrane transport"/>
    <property type="evidence" value="ECO:0007669"/>
    <property type="project" value="InterPro"/>
</dbReference>
<dbReference type="Gene3D" id="3.40.190.170">
    <property type="entry name" value="Bacterial extracellular solute-binding protein, family 7"/>
    <property type="match status" value="1"/>
</dbReference>
<reference evidence="3 4" key="1">
    <citation type="submission" date="2016-11" db="EMBL/GenBank/DDBJ databases">
        <authorList>
            <person name="Jaros S."/>
            <person name="Januszkiewicz K."/>
            <person name="Wedrychowicz H."/>
        </authorList>
    </citation>
    <scope>NUCLEOTIDE SEQUENCE [LARGE SCALE GENOMIC DNA]</scope>
    <source>
        <strain evidence="3 4">DSM 21637</strain>
    </source>
</reference>
<keyword evidence="1 2" id="KW-0732">Signal</keyword>
<feature type="signal peptide" evidence="2">
    <location>
        <begin position="1"/>
        <end position="24"/>
    </location>
</feature>
<dbReference type="PANTHER" id="PTHR33376">
    <property type="match status" value="1"/>
</dbReference>
<dbReference type="Pfam" id="PF03480">
    <property type="entry name" value="DctP"/>
    <property type="match status" value="1"/>
</dbReference>
<feature type="chain" id="PRO_5012362969" evidence="2">
    <location>
        <begin position="25"/>
        <end position="342"/>
    </location>
</feature>
<dbReference type="InterPro" id="IPR018389">
    <property type="entry name" value="DctP_fam"/>
</dbReference>
<dbReference type="InterPro" id="IPR038404">
    <property type="entry name" value="TRAP_DctP_sf"/>
</dbReference>
<dbReference type="PANTHER" id="PTHR33376:SF15">
    <property type="entry name" value="BLL6794 PROTEIN"/>
    <property type="match status" value="1"/>
</dbReference>
<dbReference type="NCBIfam" id="NF037995">
    <property type="entry name" value="TRAP_S1"/>
    <property type="match status" value="1"/>
</dbReference>
<dbReference type="STRING" id="1122209.SAMN02745752_00160"/>
<dbReference type="AlphaFoldDB" id="A0A1K1TIH4"/>
<evidence type="ECO:0000256" key="1">
    <source>
        <dbReference type="ARBA" id="ARBA00022729"/>
    </source>
</evidence>
<dbReference type="OrthoDB" id="9177965at2"/>
<dbReference type="CDD" id="cd13665">
    <property type="entry name" value="PBP2_TRAP_Dctp3_4"/>
    <property type="match status" value="1"/>
</dbReference>
<gene>
    <name evidence="3" type="ORF">SAMN02745752_00160</name>
</gene>
<organism evidence="3 4">
    <name type="scientific">Marinospirillum alkaliphilum DSM 21637</name>
    <dbReference type="NCBI Taxonomy" id="1122209"/>
    <lineage>
        <taxon>Bacteria</taxon>
        <taxon>Pseudomonadati</taxon>
        <taxon>Pseudomonadota</taxon>
        <taxon>Gammaproteobacteria</taxon>
        <taxon>Oceanospirillales</taxon>
        <taxon>Oceanospirillaceae</taxon>
        <taxon>Marinospirillum</taxon>
    </lineage>
</organism>
<evidence type="ECO:0000256" key="2">
    <source>
        <dbReference type="SAM" id="SignalP"/>
    </source>
</evidence>
<dbReference type="EMBL" id="FPJW01000001">
    <property type="protein sequence ID" value="SFX00093.1"/>
    <property type="molecule type" value="Genomic_DNA"/>
</dbReference>
<evidence type="ECO:0000313" key="3">
    <source>
        <dbReference type="EMBL" id="SFX00093.1"/>
    </source>
</evidence>
<keyword evidence="4" id="KW-1185">Reference proteome</keyword>
<dbReference type="Proteomes" id="UP000182350">
    <property type="component" value="Unassembled WGS sequence"/>
</dbReference>
<sequence length="342" mass="37904">MSFRRLTLGLLATSMLAATGLAQAETVKLRVHHFLPPTAPAQAKFIDPWCAKIKEESQGRLECEIYPAMQLGGSPSQLINQARDGVVDIALTLPGYTPGRFPVSEVFELPFIMKDQKASSRALWDFIQENAMEEFRGVKPIATWLNGAYHIHLRDKKVTTLEDMRGLRVRAPSRLGNQMLQSLGATPVGMPVPQMAESLSRGVIDAAIVPWEVIPSTRAHEMTRFHAEAVAETAMISATVIFVMNERKYNSLPDELKRVIDNNSGRETSAWVSGEFEAANAAGRNAALNRGNDVYALSGTEMQRWVEATRPVLASWIDDMNKRGANGQALYDRAVELINHYN</sequence>
<proteinExistence type="predicted"/>
<dbReference type="SUPFAM" id="SSF53850">
    <property type="entry name" value="Periplasmic binding protein-like II"/>
    <property type="match status" value="1"/>
</dbReference>
<dbReference type="RefSeq" id="WP_072324420.1">
    <property type="nucleotide sequence ID" value="NZ_FPJW01000001.1"/>
</dbReference>
<protein>
    <submittedName>
        <fullName evidence="3">TRAP-type C4-dicarboxylate transport system, substrate-binding protein</fullName>
    </submittedName>
</protein>